<feature type="transmembrane region" description="Helical" evidence="1">
    <location>
        <begin position="94"/>
        <end position="113"/>
    </location>
</feature>
<dbReference type="RefSeq" id="WP_110805436.1">
    <property type="nucleotide sequence ID" value="NZ_QJTK01000005.1"/>
</dbReference>
<proteinExistence type="predicted"/>
<feature type="transmembrane region" description="Helical" evidence="1">
    <location>
        <begin position="65"/>
        <end position="88"/>
    </location>
</feature>
<accession>A0A318U0C8</accession>
<organism evidence="2 3">
    <name type="scientific">Rhodobacter viridis</name>
    <dbReference type="NCBI Taxonomy" id="1054202"/>
    <lineage>
        <taxon>Bacteria</taxon>
        <taxon>Pseudomonadati</taxon>
        <taxon>Pseudomonadota</taxon>
        <taxon>Alphaproteobacteria</taxon>
        <taxon>Rhodobacterales</taxon>
        <taxon>Rhodobacter group</taxon>
        <taxon>Rhodobacter</taxon>
    </lineage>
</organism>
<evidence type="ECO:0000313" key="3">
    <source>
        <dbReference type="Proteomes" id="UP000247727"/>
    </source>
</evidence>
<name>A0A318U0C8_9RHOB</name>
<keyword evidence="1" id="KW-0472">Membrane</keyword>
<keyword evidence="3" id="KW-1185">Reference proteome</keyword>
<comment type="caution">
    <text evidence="2">The sequence shown here is derived from an EMBL/GenBank/DDBJ whole genome shotgun (WGS) entry which is preliminary data.</text>
</comment>
<dbReference type="AlphaFoldDB" id="A0A318U0C8"/>
<dbReference type="EMBL" id="QJTK01000005">
    <property type="protein sequence ID" value="PYF10254.1"/>
    <property type="molecule type" value="Genomic_DNA"/>
</dbReference>
<dbReference type="PANTHER" id="PTHR41386">
    <property type="entry name" value="INTEGRAL MEMBRANE PROTEIN-RELATED"/>
    <property type="match status" value="1"/>
</dbReference>
<sequence length="184" mass="20387">MDAKLRILSERLLRKKFEDLNERDLRVLRHVAEHGTVARDLSLHQPDFGARVADRVAAFGGSWSFIGLFALVLVGWVVLNTVILATAVDPYPFVFLNLILSMLAAVQAPVIMMSQNRQAEKDRLAAAHDYEVNLKAEIEIMRLHEKLDDLRMVALEGRFATLDARLDAIAAAVGAAQKRDGGAT</sequence>
<keyword evidence="1" id="KW-0812">Transmembrane</keyword>
<evidence type="ECO:0000313" key="2">
    <source>
        <dbReference type="EMBL" id="PYF10254.1"/>
    </source>
</evidence>
<dbReference type="Pfam" id="PF06210">
    <property type="entry name" value="DUF1003"/>
    <property type="match status" value="1"/>
</dbReference>
<reference evidence="2 3" key="1">
    <citation type="submission" date="2018-06" db="EMBL/GenBank/DDBJ databases">
        <title>Genomic Encyclopedia of Type Strains, Phase III (KMG-III): the genomes of soil and plant-associated and newly described type strains.</title>
        <authorList>
            <person name="Whitman W."/>
        </authorList>
    </citation>
    <scope>NUCLEOTIDE SEQUENCE [LARGE SCALE GENOMIC DNA]</scope>
    <source>
        <strain evidence="2 3">JA737</strain>
    </source>
</reference>
<dbReference type="InterPro" id="IPR010406">
    <property type="entry name" value="DUF1003"/>
</dbReference>
<dbReference type="OrthoDB" id="9795736at2"/>
<gene>
    <name evidence="2" type="ORF">C8J30_10563</name>
</gene>
<evidence type="ECO:0000256" key="1">
    <source>
        <dbReference type="SAM" id="Phobius"/>
    </source>
</evidence>
<keyword evidence="1" id="KW-1133">Transmembrane helix</keyword>
<protein>
    <submittedName>
        <fullName evidence="2">Putative membrane protein</fullName>
    </submittedName>
</protein>
<dbReference type="PANTHER" id="PTHR41386:SF1">
    <property type="entry name" value="MEMBRANE PROTEIN"/>
    <property type="match status" value="1"/>
</dbReference>
<dbReference type="Proteomes" id="UP000247727">
    <property type="component" value="Unassembled WGS sequence"/>
</dbReference>